<dbReference type="GeneID" id="9181948"/>
<protein>
    <submittedName>
        <fullName evidence="1">(Perigord truffle) hypothetical protein</fullName>
    </submittedName>
</protein>
<dbReference type="KEGG" id="tml:GSTUM_00008334001"/>
<gene>
    <name evidence="1" type="ORF">GSTUM_00008334001</name>
</gene>
<accession>D5GI87</accession>
<sequence>MSKYYVYQRAPTAQYPFLHYHYVRTTMPKVHLPNIHHERPLYIYDDVTKAYTPITGFVVEGFSQMY</sequence>
<dbReference type="RefSeq" id="XP_002840039.1">
    <property type="nucleotide sequence ID" value="XM_002839993.1"/>
</dbReference>
<evidence type="ECO:0000313" key="1">
    <source>
        <dbReference type="EMBL" id="CAZ84230.1"/>
    </source>
</evidence>
<name>D5GI87_TUBMM</name>
<dbReference type="EMBL" id="FN430324">
    <property type="protein sequence ID" value="CAZ84230.1"/>
    <property type="molecule type" value="Genomic_DNA"/>
</dbReference>
<reference evidence="1 2" key="1">
    <citation type="journal article" date="2010" name="Nature">
        <title>Perigord black truffle genome uncovers evolutionary origins and mechanisms of symbiosis.</title>
        <authorList>
            <person name="Martin F."/>
            <person name="Kohler A."/>
            <person name="Murat C."/>
            <person name="Balestrini R."/>
            <person name="Coutinho P.M."/>
            <person name="Jaillon O."/>
            <person name="Montanini B."/>
            <person name="Morin E."/>
            <person name="Noel B."/>
            <person name="Percudani R."/>
            <person name="Porcel B."/>
            <person name="Rubini A."/>
            <person name="Amicucci A."/>
            <person name="Amselem J."/>
            <person name="Anthouard V."/>
            <person name="Arcioni S."/>
            <person name="Artiguenave F."/>
            <person name="Aury J.M."/>
            <person name="Ballario P."/>
            <person name="Bolchi A."/>
            <person name="Brenna A."/>
            <person name="Brun A."/>
            <person name="Buee M."/>
            <person name="Cantarel B."/>
            <person name="Chevalier G."/>
            <person name="Couloux A."/>
            <person name="Da Silva C."/>
            <person name="Denoeud F."/>
            <person name="Duplessis S."/>
            <person name="Ghignone S."/>
            <person name="Hilselberger B."/>
            <person name="Iotti M."/>
            <person name="Marcais B."/>
            <person name="Mello A."/>
            <person name="Miranda M."/>
            <person name="Pacioni G."/>
            <person name="Quesneville H."/>
            <person name="Riccioni C."/>
            <person name="Ruotolo R."/>
            <person name="Splivallo R."/>
            <person name="Stocchi V."/>
            <person name="Tisserant E."/>
            <person name="Viscomi A.R."/>
            <person name="Zambonelli A."/>
            <person name="Zampieri E."/>
            <person name="Henrissat B."/>
            <person name="Lebrun M.H."/>
            <person name="Paolocci F."/>
            <person name="Bonfante P."/>
            <person name="Ottonello S."/>
            <person name="Wincker P."/>
        </authorList>
    </citation>
    <scope>NUCLEOTIDE SEQUENCE [LARGE SCALE GENOMIC DNA]</scope>
    <source>
        <strain evidence="1 2">Mel28</strain>
    </source>
</reference>
<dbReference type="InParanoid" id="D5GI87"/>
<dbReference type="Proteomes" id="UP000006911">
    <property type="component" value="Unassembled WGS sequence"/>
</dbReference>
<organism evidence="1 2">
    <name type="scientific">Tuber melanosporum (strain Mel28)</name>
    <name type="common">Perigord black truffle</name>
    <dbReference type="NCBI Taxonomy" id="656061"/>
    <lineage>
        <taxon>Eukaryota</taxon>
        <taxon>Fungi</taxon>
        <taxon>Dikarya</taxon>
        <taxon>Ascomycota</taxon>
        <taxon>Pezizomycotina</taxon>
        <taxon>Pezizomycetes</taxon>
        <taxon>Pezizales</taxon>
        <taxon>Tuberaceae</taxon>
        <taxon>Tuber</taxon>
    </lineage>
</organism>
<dbReference type="HOGENOM" id="CLU_2833021_0_0_1"/>
<evidence type="ECO:0000313" key="2">
    <source>
        <dbReference type="Proteomes" id="UP000006911"/>
    </source>
</evidence>
<proteinExistence type="predicted"/>
<keyword evidence="2" id="KW-1185">Reference proteome</keyword>
<dbReference type="AlphaFoldDB" id="D5GI87"/>